<dbReference type="AlphaFoldDB" id="V9D308"/>
<evidence type="ECO:0000313" key="1">
    <source>
        <dbReference type="EMBL" id="ETI21026.1"/>
    </source>
</evidence>
<organism evidence="1 2">
    <name type="scientific">Cladophialophora carrionii CBS 160.54</name>
    <dbReference type="NCBI Taxonomy" id="1279043"/>
    <lineage>
        <taxon>Eukaryota</taxon>
        <taxon>Fungi</taxon>
        <taxon>Dikarya</taxon>
        <taxon>Ascomycota</taxon>
        <taxon>Pezizomycotina</taxon>
        <taxon>Eurotiomycetes</taxon>
        <taxon>Chaetothyriomycetidae</taxon>
        <taxon>Chaetothyriales</taxon>
        <taxon>Herpotrichiellaceae</taxon>
        <taxon>Cladophialophora</taxon>
    </lineage>
</organism>
<dbReference type="RefSeq" id="XP_008729907.1">
    <property type="nucleotide sequence ID" value="XM_008731685.1"/>
</dbReference>
<dbReference type="Proteomes" id="UP000030678">
    <property type="component" value="Unassembled WGS sequence"/>
</dbReference>
<accession>V9D308</accession>
<name>V9D308_9EURO</name>
<dbReference type="VEuPathDB" id="FungiDB:G647_07369"/>
<evidence type="ECO:0000313" key="2">
    <source>
        <dbReference type="Proteomes" id="UP000030678"/>
    </source>
</evidence>
<protein>
    <submittedName>
        <fullName evidence="1">Uncharacterized protein</fullName>
    </submittedName>
</protein>
<sequence length="204" mass="22691">MNVGRGILDGVVDAQNYYEGSWNVYRFDADAVFLTFSKYCYEGSQENCSFWAPSERIITDRVDSLLMELKQQPVSVTGIQQDGTTIGLAAYSGLKQTMLFALYSPLTRFPVLAAALTVFESGNDSLITTIAVNYLWGADAATRIKCVDFYGNYKTTSIDEFQGWVNIQTAQSKLLGDTWLTNAALVLCRFLDLDFSRRGSFPGL</sequence>
<dbReference type="GeneID" id="19985862"/>
<reference evidence="1 2" key="1">
    <citation type="submission" date="2013-03" db="EMBL/GenBank/DDBJ databases">
        <title>The Genome Sequence of Cladophialophora carrionii CBS 160.54.</title>
        <authorList>
            <consortium name="The Broad Institute Genomics Platform"/>
            <person name="Cuomo C."/>
            <person name="de Hoog S."/>
            <person name="Gorbushina A."/>
            <person name="Walker B."/>
            <person name="Young S.K."/>
            <person name="Zeng Q."/>
            <person name="Gargeya S."/>
            <person name="Fitzgerald M."/>
            <person name="Haas B."/>
            <person name="Abouelleil A."/>
            <person name="Allen A.W."/>
            <person name="Alvarado L."/>
            <person name="Arachchi H.M."/>
            <person name="Berlin A.M."/>
            <person name="Chapman S.B."/>
            <person name="Gainer-Dewar J."/>
            <person name="Goldberg J."/>
            <person name="Griggs A."/>
            <person name="Gujja S."/>
            <person name="Hansen M."/>
            <person name="Howarth C."/>
            <person name="Imamovic A."/>
            <person name="Ireland A."/>
            <person name="Larimer J."/>
            <person name="McCowan C."/>
            <person name="Murphy C."/>
            <person name="Pearson M."/>
            <person name="Poon T.W."/>
            <person name="Priest M."/>
            <person name="Roberts A."/>
            <person name="Saif S."/>
            <person name="Shea T."/>
            <person name="Sisk P."/>
            <person name="Sykes S."/>
            <person name="Wortman J."/>
            <person name="Nusbaum C."/>
            <person name="Birren B."/>
        </authorList>
    </citation>
    <scope>NUCLEOTIDE SEQUENCE [LARGE SCALE GENOMIC DNA]</scope>
    <source>
        <strain evidence="1 2">CBS 160.54</strain>
    </source>
</reference>
<dbReference type="HOGENOM" id="CLU_1343105_0_0_1"/>
<gene>
    <name evidence="1" type="ORF">G647_07369</name>
</gene>
<dbReference type="EMBL" id="KB822707">
    <property type="protein sequence ID" value="ETI21026.1"/>
    <property type="molecule type" value="Genomic_DNA"/>
</dbReference>
<dbReference type="OrthoDB" id="425534at2759"/>
<proteinExistence type="predicted"/>